<evidence type="ECO:0000256" key="2">
    <source>
        <dbReference type="SAM" id="SignalP"/>
    </source>
</evidence>
<name>A0ABV7YE29_9ACTN</name>
<feature type="transmembrane region" description="Helical" evidence="1">
    <location>
        <begin position="366"/>
        <end position="394"/>
    </location>
</feature>
<feature type="transmembrane region" description="Helical" evidence="1">
    <location>
        <begin position="446"/>
        <end position="469"/>
    </location>
</feature>
<evidence type="ECO:0000256" key="1">
    <source>
        <dbReference type="SAM" id="Phobius"/>
    </source>
</evidence>
<evidence type="ECO:0000313" key="4">
    <source>
        <dbReference type="Proteomes" id="UP001595699"/>
    </source>
</evidence>
<keyword evidence="2" id="KW-0732">Signal</keyword>
<feature type="transmembrane region" description="Helical" evidence="1">
    <location>
        <begin position="496"/>
        <end position="514"/>
    </location>
</feature>
<feature type="transmembrane region" description="Helical" evidence="1">
    <location>
        <begin position="939"/>
        <end position="966"/>
    </location>
</feature>
<dbReference type="Proteomes" id="UP001595699">
    <property type="component" value="Unassembled WGS sequence"/>
</dbReference>
<gene>
    <name evidence="3" type="ORF">ACFOUW_15745</name>
</gene>
<feature type="transmembrane region" description="Helical" evidence="1">
    <location>
        <begin position="892"/>
        <end position="910"/>
    </location>
</feature>
<sequence>MWVVLASVLAARRKQAVIVAVVALLATAALAAAPWYAVRASQDVGIAAVEGASAQQRLITISWRGGFNTDSDADGEAAIRRAREQFRPAGFTGIVSATTTFDLWQPGAKKSSADVVAAAREDACQHLELIDGSCPKAKGEVTVPATLADELGLDVGDQVQLEDNDENRIPVHVTGVYDVSDPSEPYWGDGSLVERGESSSNDSLVMFTAPETLRGLDGVTHTYDLLPGAEAFATIDIDELSETLSSAVAELREQGFTASTTDFQFVIDRITEDRRNVATGVGVGVVVLLLLTWFALSVVVRGAGVQVRADIGWWRLRGAPSGRGWILALGQSIVPLVAGAVLGAGIGLGGGRLLVGDLPSDAGRSALLLALLLVALTLVGGLLAVVAAQLGTLVTPVRDLLRRIPVRRPGWRRSLVDLVLVGLATYGVVQSLVVREGVGGLSALSPVLAGLAVALVTAWAVLPLATWLASQARHSGRLRTTLIASLTARRPETHRMFALVVVGVALVTTAFVGWDTGNRTRWERAALEVGADRVVTVDVDDPARLREAVRSVDPEGTRAMAVIDQQGSTFDPPILAVDSTRLSVVAGWRDGYGGSVERVAAALRPTDVTSVQAKADRLALEAAATNATGDLYLRFHLRTVADAKPVDAIVGPLGTSRQSYAADLAACANGCRLVGVQLLGPKRADVSSGNAADAESVGHLPAPPGTQVELFPASESEPLLPPALVADPTRWRPALGPRELGPAITAGTQKSLRVTMAAVPRGKEVDLSGWAYVADTPAPLPVVAAGWQPDTTAELRVHPLPGAAVPAAIVGNAKLVPRYGAEGVLVDLTYADRLVPFPLQIGVTPQVWLSADAPPSIVDELAKAGLRPLRTESLSERLSSLRSEGTAVTERFQLLVALVGLLLAAGAVLVDAARDQTVRAAEFAALRAQGVKLRDVRAVGYGGVAALVAAGTVVGVGAGLAGAAVARRLSPGFIDGWTVLPPAAMQTSPVLVAAVTTTVVLGTVVVVSGAALLRRTRELP</sequence>
<dbReference type="EMBL" id="JBHRZH010000012">
    <property type="protein sequence ID" value="MFC3762295.1"/>
    <property type="molecule type" value="Genomic_DNA"/>
</dbReference>
<keyword evidence="1" id="KW-1133">Transmembrane helix</keyword>
<evidence type="ECO:0008006" key="5">
    <source>
        <dbReference type="Google" id="ProtNLM"/>
    </source>
</evidence>
<feature type="transmembrane region" description="Helical" evidence="1">
    <location>
        <begin position="415"/>
        <end position="434"/>
    </location>
</feature>
<keyword evidence="1" id="KW-0472">Membrane</keyword>
<feature type="transmembrane region" description="Helical" evidence="1">
    <location>
        <begin position="277"/>
        <end position="303"/>
    </location>
</feature>
<keyword evidence="4" id="KW-1185">Reference proteome</keyword>
<feature type="chain" id="PRO_5046909878" description="FtsX-like permease family protein" evidence="2">
    <location>
        <begin position="32"/>
        <end position="1020"/>
    </location>
</feature>
<evidence type="ECO:0000313" key="3">
    <source>
        <dbReference type="EMBL" id="MFC3762295.1"/>
    </source>
</evidence>
<keyword evidence="1" id="KW-0812">Transmembrane</keyword>
<dbReference type="PANTHER" id="PTHR30572:SF4">
    <property type="entry name" value="ABC TRANSPORTER PERMEASE YTRF"/>
    <property type="match status" value="1"/>
</dbReference>
<organism evidence="3 4">
    <name type="scientific">Tenggerimyces flavus</name>
    <dbReference type="NCBI Taxonomy" id="1708749"/>
    <lineage>
        <taxon>Bacteria</taxon>
        <taxon>Bacillati</taxon>
        <taxon>Actinomycetota</taxon>
        <taxon>Actinomycetes</taxon>
        <taxon>Propionibacteriales</taxon>
        <taxon>Nocardioidaceae</taxon>
        <taxon>Tenggerimyces</taxon>
    </lineage>
</organism>
<dbReference type="InterPro" id="IPR050250">
    <property type="entry name" value="Macrolide_Exporter_MacB"/>
</dbReference>
<proteinExistence type="predicted"/>
<protein>
    <recommendedName>
        <fullName evidence="5">FtsX-like permease family protein</fullName>
    </recommendedName>
</protein>
<feature type="transmembrane region" description="Helical" evidence="1">
    <location>
        <begin position="990"/>
        <end position="1013"/>
    </location>
</feature>
<comment type="caution">
    <text evidence="3">The sequence shown here is derived from an EMBL/GenBank/DDBJ whole genome shotgun (WGS) entry which is preliminary data.</text>
</comment>
<feature type="signal peptide" evidence="2">
    <location>
        <begin position="1"/>
        <end position="31"/>
    </location>
</feature>
<accession>A0ABV7YE29</accession>
<feature type="transmembrane region" description="Helical" evidence="1">
    <location>
        <begin position="324"/>
        <end position="346"/>
    </location>
</feature>
<dbReference type="RefSeq" id="WP_205120822.1">
    <property type="nucleotide sequence ID" value="NZ_JAFBCM010000001.1"/>
</dbReference>
<reference evidence="4" key="1">
    <citation type="journal article" date="2019" name="Int. J. Syst. Evol. Microbiol.">
        <title>The Global Catalogue of Microorganisms (GCM) 10K type strain sequencing project: providing services to taxonomists for standard genome sequencing and annotation.</title>
        <authorList>
            <consortium name="The Broad Institute Genomics Platform"/>
            <consortium name="The Broad Institute Genome Sequencing Center for Infectious Disease"/>
            <person name="Wu L."/>
            <person name="Ma J."/>
        </authorList>
    </citation>
    <scope>NUCLEOTIDE SEQUENCE [LARGE SCALE GENOMIC DNA]</scope>
    <source>
        <strain evidence="4">CGMCC 4.7241</strain>
    </source>
</reference>
<dbReference type="PANTHER" id="PTHR30572">
    <property type="entry name" value="MEMBRANE COMPONENT OF TRANSPORTER-RELATED"/>
    <property type="match status" value="1"/>
</dbReference>